<feature type="signal peptide" evidence="1">
    <location>
        <begin position="1"/>
        <end position="20"/>
    </location>
</feature>
<dbReference type="EnsemblMetazoa" id="OVOC3587.1">
    <property type="protein sequence ID" value="OVOC3587.1"/>
    <property type="gene ID" value="WBGene00240396"/>
</dbReference>
<dbReference type="Proteomes" id="UP000024404">
    <property type="component" value="Unassembled WGS sequence"/>
</dbReference>
<protein>
    <submittedName>
        <fullName evidence="2">Uncharacterized protein</fullName>
    </submittedName>
</protein>
<dbReference type="OMA" id="NNICTHA"/>
<evidence type="ECO:0000313" key="2">
    <source>
        <dbReference type="EnsemblMetazoa" id="OVOC3587.1"/>
    </source>
</evidence>
<keyword evidence="3" id="KW-1185">Reference proteome</keyword>
<dbReference type="PANTHER" id="PTHR31895:SF21">
    <property type="entry name" value="PRION-LIKE-(Q_N-RICH)-DOMAIN-BEARING PROTEIN"/>
    <property type="match status" value="1"/>
</dbReference>
<reference evidence="2" key="2">
    <citation type="submission" date="2022-06" db="UniProtKB">
        <authorList>
            <consortium name="EnsemblMetazoa"/>
        </authorList>
    </citation>
    <scope>IDENTIFICATION</scope>
</reference>
<organism evidence="2 3">
    <name type="scientific">Onchocerca volvulus</name>
    <dbReference type="NCBI Taxonomy" id="6282"/>
    <lineage>
        <taxon>Eukaryota</taxon>
        <taxon>Metazoa</taxon>
        <taxon>Ecdysozoa</taxon>
        <taxon>Nematoda</taxon>
        <taxon>Chromadorea</taxon>
        <taxon>Rhabditida</taxon>
        <taxon>Spirurina</taxon>
        <taxon>Spiruromorpha</taxon>
        <taxon>Filarioidea</taxon>
        <taxon>Onchocercidae</taxon>
        <taxon>Onchocerca</taxon>
    </lineage>
</organism>
<feature type="chain" id="PRO_5035747043" evidence="1">
    <location>
        <begin position="21"/>
        <end position="518"/>
    </location>
</feature>
<dbReference type="EMBL" id="CMVM020000119">
    <property type="status" value="NOT_ANNOTATED_CDS"/>
    <property type="molecule type" value="Genomic_DNA"/>
</dbReference>
<evidence type="ECO:0000256" key="1">
    <source>
        <dbReference type="SAM" id="SignalP"/>
    </source>
</evidence>
<accession>A0A8R1XWV1</accession>
<name>A0A8R1XWV1_ONCVO</name>
<dbReference type="AlphaFoldDB" id="A0A8R1XWV1"/>
<evidence type="ECO:0000313" key="3">
    <source>
        <dbReference type="Proteomes" id="UP000024404"/>
    </source>
</evidence>
<proteinExistence type="predicted"/>
<keyword evidence="1" id="KW-0732">Signal</keyword>
<reference evidence="3" key="1">
    <citation type="submission" date="2013-10" db="EMBL/GenBank/DDBJ databases">
        <title>Genome sequencing of Onchocerca volvulus.</title>
        <authorList>
            <person name="Cotton J."/>
            <person name="Tsai J."/>
            <person name="Stanley E."/>
            <person name="Tracey A."/>
            <person name="Holroyd N."/>
            <person name="Lustigman S."/>
            <person name="Berriman M."/>
        </authorList>
    </citation>
    <scope>NUCLEOTIDE SEQUENCE</scope>
</reference>
<dbReference type="PANTHER" id="PTHR31895">
    <property type="entry name" value="PROTEIN CBG03177-RELATED"/>
    <property type="match status" value="1"/>
</dbReference>
<sequence>MNSFLHLFLIGFIIIHHVYSFRIIEKKHHRSRRCVCLQIKSLCQCNNGQKLESESPIHHQQQQFYREEPLLVASAIEKNSTKSQPSSSIVFPSPSSACIPNCLQGCMQNQYSNCQQSCKNTCKMEQSIPIINSPKVIPQQQNLRQMMPESRPMQYQTWESNIQKDNAASMLKINTQIPMAISNTSVLLAESNKSPFPLFSDSNVGQLNIPHGQVLNDNTNICTQACMPSCHSQCTQQSASVIISVSQHQLPLESIPQNQLLSDSAPHHQLLSESVPQHQLPLESIPQHQLLSDSVSHHQLPSKSVPQHQLPLESIPQHQLLSDSVSHHQLPLESNSLQHEPATYNNNMPNLTQVPCASICMPSCPNQCIYQSTMLSGAFYPSLSPALTYPSPIIQLQPTASESKQQHSAKIGKISTNTQKTQHFSACLYICQDNCMQQCLQQNRSTDQCSISCSYACHDNCAKQRQQLTQSQELPQFIHHQSQQISRIQHSPSFTHIRQVQKIPNTKISQEQYYQSNG</sequence>